<dbReference type="GO" id="GO:0016787">
    <property type="term" value="F:hydrolase activity"/>
    <property type="evidence" value="ECO:0007669"/>
    <property type="project" value="UniProtKB-KW"/>
</dbReference>
<evidence type="ECO:0000256" key="1">
    <source>
        <dbReference type="ARBA" id="ARBA00022801"/>
    </source>
</evidence>
<organism evidence="3 4">
    <name type="scientific">Microbacterium allomyrinae</name>
    <dbReference type="NCBI Taxonomy" id="2830666"/>
    <lineage>
        <taxon>Bacteria</taxon>
        <taxon>Bacillati</taxon>
        <taxon>Actinomycetota</taxon>
        <taxon>Actinomycetes</taxon>
        <taxon>Micrococcales</taxon>
        <taxon>Microbacteriaceae</taxon>
        <taxon>Microbacterium</taxon>
    </lineage>
</organism>
<evidence type="ECO:0000313" key="3">
    <source>
        <dbReference type="EMBL" id="MCC2033209.1"/>
    </source>
</evidence>
<dbReference type="EMBL" id="JAGTTN010000004">
    <property type="protein sequence ID" value="MCC2033209.1"/>
    <property type="molecule type" value="Genomic_DNA"/>
</dbReference>
<dbReference type="InterPro" id="IPR036380">
    <property type="entry name" value="Isochorismatase-like_sf"/>
</dbReference>
<dbReference type="PANTHER" id="PTHR43540">
    <property type="entry name" value="PEROXYUREIDOACRYLATE/UREIDOACRYLATE AMIDOHYDROLASE-RELATED"/>
    <property type="match status" value="1"/>
</dbReference>
<gene>
    <name evidence="3" type="ORF">KEC57_13565</name>
</gene>
<keyword evidence="1" id="KW-0378">Hydrolase</keyword>
<protein>
    <submittedName>
        <fullName evidence="3">Isochorismatase family protein</fullName>
    </submittedName>
</protein>
<name>A0A9X1S3H8_9MICO</name>
<dbReference type="InterPro" id="IPR000868">
    <property type="entry name" value="Isochorismatase-like_dom"/>
</dbReference>
<evidence type="ECO:0000259" key="2">
    <source>
        <dbReference type="Pfam" id="PF00857"/>
    </source>
</evidence>
<dbReference type="Proteomes" id="UP001139354">
    <property type="component" value="Unassembled WGS sequence"/>
</dbReference>
<evidence type="ECO:0000313" key="4">
    <source>
        <dbReference type="Proteomes" id="UP001139354"/>
    </source>
</evidence>
<proteinExistence type="predicted"/>
<dbReference type="AlphaFoldDB" id="A0A9X1S3H8"/>
<dbReference type="Gene3D" id="3.40.50.850">
    <property type="entry name" value="Isochorismatase-like"/>
    <property type="match status" value="1"/>
</dbReference>
<accession>A0A9X1S3H8</accession>
<comment type="caution">
    <text evidence="3">The sequence shown here is derived from an EMBL/GenBank/DDBJ whole genome shotgun (WGS) entry which is preliminary data.</text>
</comment>
<keyword evidence="4" id="KW-1185">Reference proteome</keyword>
<feature type="domain" description="Isochorismatase-like" evidence="2">
    <location>
        <begin position="75"/>
        <end position="186"/>
    </location>
</feature>
<sequence length="204" mass="21395">MATTIDAPARTGHVAETTPYAWPWNGALDATRTAVLVIEAPGEAGDVDHEYVRNAEVVVATLRRGGGAAIRVLTRRASATRPFAGASSAFADEGTGEIPTDDTVVSRGVDGFFGSPLETVLRQARIERLILVGAWLETSVHSTMRTANDMGFECLLVVDACAPGDADLVANSVSMIEMSGGIFGAVGTTARVVEAYAREEGERA</sequence>
<dbReference type="InterPro" id="IPR050272">
    <property type="entry name" value="Isochorismatase-like_hydrls"/>
</dbReference>
<reference evidence="3" key="1">
    <citation type="submission" date="2021-04" db="EMBL/GenBank/DDBJ databases">
        <title>Microbacterium tenobrionis sp. nov. and Microbacterium allomyrinae sp. nov., isolated from larvae of Tenobrio molitor and Allomyrina dichotoma, respectively.</title>
        <authorList>
            <person name="Lee S.D."/>
        </authorList>
    </citation>
    <scope>NUCLEOTIDE SEQUENCE</scope>
    <source>
        <strain evidence="3">BWT-G7</strain>
    </source>
</reference>
<dbReference type="PANTHER" id="PTHR43540:SF9">
    <property type="entry name" value="FAMILY HYDROLASE, PUTATIVE (AFU_ORTHOLOGUE AFUA_2G08700)-RELATED"/>
    <property type="match status" value="1"/>
</dbReference>
<dbReference type="Pfam" id="PF00857">
    <property type="entry name" value="Isochorismatase"/>
    <property type="match status" value="1"/>
</dbReference>
<dbReference type="SUPFAM" id="SSF52499">
    <property type="entry name" value="Isochorismatase-like hydrolases"/>
    <property type="match status" value="1"/>
</dbReference>
<dbReference type="RefSeq" id="WP_229385174.1">
    <property type="nucleotide sequence ID" value="NZ_JAGTTN010000004.1"/>
</dbReference>